<accession>A0ABY6Z4A3</accession>
<dbReference type="RefSeq" id="WP_268044983.1">
    <property type="nucleotide sequence ID" value="NZ_CP104064.1"/>
</dbReference>
<evidence type="ECO:0000256" key="1">
    <source>
        <dbReference type="SAM" id="Coils"/>
    </source>
</evidence>
<dbReference type="EMBL" id="CP104064">
    <property type="protein sequence ID" value="WAH37492.1"/>
    <property type="molecule type" value="Genomic_DNA"/>
</dbReference>
<organism evidence="2 3">
    <name type="scientific">Alicyclobacillus dauci</name>
    <dbReference type="NCBI Taxonomy" id="1475485"/>
    <lineage>
        <taxon>Bacteria</taxon>
        <taxon>Bacillati</taxon>
        <taxon>Bacillota</taxon>
        <taxon>Bacilli</taxon>
        <taxon>Bacillales</taxon>
        <taxon>Alicyclobacillaceae</taxon>
        <taxon>Alicyclobacillus</taxon>
    </lineage>
</organism>
<gene>
    <name evidence="2" type="ORF">NZD86_02840</name>
</gene>
<evidence type="ECO:0000313" key="2">
    <source>
        <dbReference type="EMBL" id="WAH37492.1"/>
    </source>
</evidence>
<sequence length="209" mass="24373">MMWGQHNLTEGRTLTSFTGINPKAICFRTFSLEIGIVSNWFVKWLREYAEKQRQKAQEHEQELAEIEYREKPGTLLDTIFRERGLRERVKSLTDNAAELDKWADLVEDMSNVGLLNSAIEYYDAKKRVDGGLPARPKNRTFFVVNDIVSEIEEIKDNVDEEWLEELNSVITTVSELLDAGMDEQALIYYLRARRKYPDLLLPEPKEQLD</sequence>
<feature type="coiled-coil region" evidence="1">
    <location>
        <begin position="42"/>
        <end position="69"/>
    </location>
</feature>
<keyword evidence="3" id="KW-1185">Reference proteome</keyword>
<evidence type="ECO:0000313" key="3">
    <source>
        <dbReference type="Proteomes" id="UP001164803"/>
    </source>
</evidence>
<protein>
    <submittedName>
        <fullName evidence="2">Uncharacterized protein</fullName>
    </submittedName>
</protein>
<dbReference type="Proteomes" id="UP001164803">
    <property type="component" value="Chromosome"/>
</dbReference>
<reference evidence="2" key="1">
    <citation type="submission" date="2022-08" db="EMBL/GenBank/DDBJ databases">
        <title>Alicyclobacillus dauci DSM2870, complete genome.</title>
        <authorList>
            <person name="Wang Q."/>
            <person name="Cai R."/>
            <person name="Wang Z."/>
        </authorList>
    </citation>
    <scope>NUCLEOTIDE SEQUENCE</scope>
    <source>
        <strain evidence="2">DSM 28700</strain>
    </source>
</reference>
<proteinExistence type="predicted"/>
<keyword evidence="1" id="KW-0175">Coiled coil</keyword>
<name>A0ABY6Z4A3_9BACL</name>